<reference evidence="2" key="1">
    <citation type="submission" date="2023-03" db="EMBL/GenBank/DDBJ databases">
        <title>Massive genome expansion in bonnet fungi (Mycena s.s.) driven by repeated elements and novel gene families across ecological guilds.</title>
        <authorList>
            <consortium name="Lawrence Berkeley National Laboratory"/>
            <person name="Harder C.B."/>
            <person name="Miyauchi S."/>
            <person name="Viragh M."/>
            <person name="Kuo A."/>
            <person name="Thoen E."/>
            <person name="Andreopoulos B."/>
            <person name="Lu D."/>
            <person name="Skrede I."/>
            <person name="Drula E."/>
            <person name="Henrissat B."/>
            <person name="Morin E."/>
            <person name="Kohler A."/>
            <person name="Barry K."/>
            <person name="LaButti K."/>
            <person name="Morin E."/>
            <person name="Salamov A."/>
            <person name="Lipzen A."/>
            <person name="Mereny Z."/>
            <person name="Hegedus B."/>
            <person name="Baldrian P."/>
            <person name="Stursova M."/>
            <person name="Weitz H."/>
            <person name="Taylor A."/>
            <person name="Grigoriev I.V."/>
            <person name="Nagy L.G."/>
            <person name="Martin F."/>
            <person name="Kauserud H."/>
        </authorList>
    </citation>
    <scope>NUCLEOTIDE SEQUENCE</scope>
    <source>
        <strain evidence="2">CBHHK188m</strain>
    </source>
</reference>
<keyword evidence="1" id="KW-0472">Membrane</keyword>
<keyword evidence="1" id="KW-1133">Transmembrane helix</keyword>
<dbReference type="AlphaFoldDB" id="A0AAD7JMP2"/>
<evidence type="ECO:0000313" key="2">
    <source>
        <dbReference type="EMBL" id="KAJ7766506.1"/>
    </source>
</evidence>
<keyword evidence="3" id="KW-1185">Reference proteome</keyword>
<comment type="caution">
    <text evidence="2">The sequence shown here is derived from an EMBL/GenBank/DDBJ whole genome shotgun (WGS) entry which is preliminary data.</text>
</comment>
<name>A0AAD7JMP2_9AGAR</name>
<protein>
    <submittedName>
        <fullName evidence="2">Uncharacterized protein</fullName>
    </submittedName>
</protein>
<keyword evidence="1" id="KW-0812">Transmembrane</keyword>
<accession>A0AAD7JMP2</accession>
<sequence length="109" mass="11835">MRSSMILAATCNFATGLNVVLCAVHGSRLQDGTFFVTDSERSERFLQMLDAVLCTFAPLLVGWGLYQGDRAPSSVSFPLDIDSSHLAEAHWLGIRPGDVSVDVSSFKLI</sequence>
<organism evidence="2 3">
    <name type="scientific">Mycena maculata</name>
    <dbReference type="NCBI Taxonomy" id="230809"/>
    <lineage>
        <taxon>Eukaryota</taxon>
        <taxon>Fungi</taxon>
        <taxon>Dikarya</taxon>
        <taxon>Basidiomycota</taxon>
        <taxon>Agaricomycotina</taxon>
        <taxon>Agaricomycetes</taxon>
        <taxon>Agaricomycetidae</taxon>
        <taxon>Agaricales</taxon>
        <taxon>Marasmiineae</taxon>
        <taxon>Mycenaceae</taxon>
        <taxon>Mycena</taxon>
    </lineage>
</organism>
<proteinExistence type="predicted"/>
<gene>
    <name evidence="2" type="ORF">DFH07DRAFT_343955</name>
</gene>
<feature type="transmembrane region" description="Helical" evidence="1">
    <location>
        <begin position="46"/>
        <end position="66"/>
    </location>
</feature>
<dbReference type="Proteomes" id="UP001215280">
    <property type="component" value="Unassembled WGS sequence"/>
</dbReference>
<evidence type="ECO:0000313" key="3">
    <source>
        <dbReference type="Proteomes" id="UP001215280"/>
    </source>
</evidence>
<dbReference type="EMBL" id="JARJLG010000032">
    <property type="protein sequence ID" value="KAJ7766506.1"/>
    <property type="molecule type" value="Genomic_DNA"/>
</dbReference>
<evidence type="ECO:0000256" key="1">
    <source>
        <dbReference type="SAM" id="Phobius"/>
    </source>
</evidence>